<name>A0A7M7IHF1_APIME</name>
<dbReference type="GO" id="GO:0019899">
    <property type="term" value="F:enzyme binding"/>
    <property type="evidence" value="ECO:0007669"/>
    <property type="project" value="UniProtKB-ARBA"/>
</dbReference>
<evidence type="ECO:0000256" key="2">
    <source>
        <dbReference type="ARBA" id="ARBA00004355"/>
    </source>
</evidence>
<dbReference type="InterPro" id="IPR011993">
    <property type="entry name" value="PH-like_dom_sf"/>
</dbReference>
<dbReference type="PROSITE" id="PS50011">
    <property type="entry name" value="PROTEIN_KINASE_DOM"/>
    <property type="match status" value="2"/>
</dbReference>
<dbReference type="GO" id="GO:0005524">
    <property type="term" value="F:ATP binding"/>
    <property type="evidence" value="ECO:0007669"/>
    <property type="project" value="UniProtKB-KW"/>
</dbReference>
<feature type="domain" description="PH" evidence="16">
    <location>
        <begin position="1863"/>
        <end position="1969"/>
    </location>
</feature>
<feature type="domain" description="Ig-like" evidence="19">
    <location>
        <begin position="2437"/>
        <end position="2526"/>
    </location>
</feature>
<dbReference type="FunFam" id="2.60.40.10:FF:001381">
    <property type="entry name" value="Uncharacterized protein, isoform C"/>
    <property type="match status" value="1"/>
</dbReference>
<dbReference type="Pfam" id="PF00621">
    <property type="entry name" value="RhoGEF"/>
    <property type="match status" value="1"/>
</dbReference>
<dbReference type="Pfam" id="PF07679">
    <property type="entry name" value="I-set"/>
    <property type="match status" value="21"/>
</dbReference>
<keyword evidence="4" id="KW-0728">SH3 domain</keyword>
<dbReference type="InterPro" id="IPR003598">
    <property type="entry name" value="Ig_sub2"/>
</dbReference>
<dbReference type="SMART" id="SM00325">
    <property type="entry name" value="RhoGEF"/>
    <property type="match status" value="1"/>
</dbReference>
<feature type="compositionally biased region" description="Basic and acidic residues" evidence="15">
    <location>
        <begin position="200"/>
        <end position="213"/>
    </location>
</feature>
<dbReference type="InterPro" id="IPR013098">
    <property type="entry name" value="Ig_I-set"/>
</dbReference>
<feature type="domain" description="Fibronectin type-III" evidence="20">
    <location>
        <begin position="4007"/>
        <end position="4107"/>
    </location>
</feature>
<feature type="domain" description="Ig-like" evidence="19">
    <location>
        <begin position="3589"/>
        <end position="3679"/>
    </location>
</feature>
<dbReference type="FunFam" id="2.60.40.10:FF:000031">
    <property type="entry name" value="Myosin-binding protein C, slow type"/>
    <property type="match status" value="1"/>
</dbReference>
<dbReference type="InterPro" id="IPR011009">
    <property type="entry name" value="Kinase-like_dom_sf"/>
</dbReference>
<dbReference type="EnsemblMetazoa" id="XM_016912150">
    <property type="protein sequence ID" value="XP_016767639"/>
    <property type="gene ID" value="LOC408830"/>
</dbReference>
<dbReference type="InterPro" id="IPR036179">
    <property type="entry name" value="Ig-like_dom_sf"/>
</dbReference>
<dbReference type="GO" id="GO:0005085">
    <property type="term" value="F:guanyl-nucleotide exchange factor activity"/>
    <property type="evidence" value="ECO:0007669"/>
    <property type="project" value="InterPro"/>
</dbReference>
<dbReference type="Proteomes" id="UP000005203">
    <property type="component" value="Linkage group LG5"/>
</dbReference>
<evidence type="ECO:0000256" key="9">
    <source>
        <dbReference type="ARBA" id="ARBA00023054"/>
    </source>
</evidence>
<feature type="domain" description="Ig-like" evidence="19">
    <location>
        <begin position="3693"/>
        <end position="3783"/>
    </location>
</feature>
<comment type="similarity">
    <text evidence="3">Belongs to the protein kinase superfamily. CAMK Ser/Thr protein kinase family.</text>
</comment>
<feature type="domain" description="Ig-like" evidence="19">
    <location>
        <begin position="2625"/>
        <end position="2714"/>
    </location>
</feature>
<dbReference type="SUPFAM" id="SSF48726">
    <property type="entry name" value="Immunoglobulin"/>
    <property type="match status" value="21"/>
</dbReference>
<dbReference type="InterPro" id="IPR035899">
    <property type="entry name" value="DBL_dom_sf"/>
</dbReference>
<dbReference type="FunFam" id="2.60.40.10:FF:000425">
    <property type="entry name" value="Myosin light chain kinase"/>
    <property type="match status" value="2"/>
</dbReference>
<dbReference type="CDD" id="cd00160">
    <property type="entry name" value="RhoGEF"/>
    <property type="match status" value="1"/>
</dbReference>
<dbReference type="CDD" id="cd13325">
    <property type="entry name" value="PH_unc89"/>
    <property type="match status" value="1"/>
</dbReference>
<feature type="region of interest" description="Disordered" evidence="15">
    <location>
        <begin position="4672"/>
        <end position="4693"/>
    </location>
</feature>
<feature type="domain" description="Ig-like" evidence="19">
    <location>
        <begin position="3199"/>
        <end position="3288"/>
    </location>
</feature>
<evidence type="ECO:0000256" key="5">
    <source>
        <dbReference type="ARBA" id="ARBA00022490"/>
    </source>
</evidence>
<keyword evidence="9" id="KW-0175">Coiled coil</keyword>
<feature type="region of interest" description="Disordered" evidence="15">
    <location>
        <begin position="199"/>
        <end position="246"/>
    </location>
</feature>
<feature type="domain" description="Ig-like" evidence="19">
    <location>
        <begin position="3096"/>
        <end position="3194"/>
    </location>
</feature>
<evidence type="ECO:0000256" key="10">
    <source>
        <dbReference type="ARBA" id="ARBA00023157"/>
    </source>
</evidence>
<dbReference type="InterPro" id="IPR003961">
    <property type="entry name" value="FN3_dom"/>
</dbReference>
<dbReference type="FunFam" id="2.60.40.10:FF:000145">
    <property type="entry name" value="Myosin light chain kinase, smooth muscle"/>
    <property type="match status" value="2"/>
</dbReference>
<dbReference type="Gene3D" id="1.20.900.10">
    <property type="entry name" value="Dbl homology (DH) domain"/>
    <property type="match status" value="1"/>
</dbReference>
<dbReference type="GO" id="GO:0004672">
    <property type="term" value="F:protein kinase activity"/>
    <property type="evidence" value="ECO:0007669"/>
    <property type="project" value="InterPro"/>
</dbReference>
<evidence type="ECO:0000313" key="22">
    <source>
        <dbReference type="Proteomes" id="UP000005203"/>
    </source>
</evidence>
<feature type="region of interest" description="Disordered" evidence="15">
    <location>
        <begin position="1048"/>
        <end position="1078"/>
    </location>
</feature>
<feature type="domain" description="Ig-like" evidence="19">
    <location>
        <begin position="2294"/>
        <end position="2422"/>
    </location>
</feature>
<dbReference type="PROSITE" id="PS50835">
    <property type="entry name" value="IG_LIKE"/>
    <property type="match status" value="19"/>
</dbReference>
<evidence type="ECO:0000313" key="21">
    <source>
        <dbReference type="EnsemblMetazoa" id="XP_016767639"/>
    </source>
</evidence>
<feature type="region of interest" description="Disordered" evidence="15">
    <location>
        <begin position="1605"/>
        <end position="1624"/>
    </location>
</feature>
<dbReference type="GO" id="GO:0045989">
    <property type="term" value="P:positive regulation of striated muscle contraction"/>
    <property type="evidence" value="ECO:0007669"/>
    <property type="project" value="UniProtKB-ARBA"/>
</dbReference>
<keyword evidence="6" id="KW-0677">Repeat</keyword>
<dbReference type="PANTHER" id="PTHR47633:SF3">
    <property type="entry name" value="STRIATED MUSCLE PREFERENTIALLY EXPRESSED PROTEIN KINASE"/>
    <property type="match status" value="1"/>
</dbReference>
<evidence type="ECO:0000313" key="23">
    <source>
        <dbReference type="RefSeq" id="XP_016767639.1"/>
    </source>
</evidence>
<dbReference type="SUPFAM" id="SSF48065">
    <property type="entry name" value="DBL homology domain (DH-domain)"/>
    <property type="match status" value="1"/>
</dbReference>
<evidence type="ECO:0000256" key="11">
    <source>
        <dbReference type="ARBA" id="ARBA00023179"/>
    </source>
</evidence>
<feature type="domain" description="Ig-like" evidence="19">
    <location>
        <begin position="3394"/>
        <end position="3484"/>
    </location>
</feature>
<evidence type="ECO:0000259" key="17">
    <source>
        <dbReference type="PROSITE" id="PS50010"/>
    </source>
</evidence>
<dbReference type="FunFam" id="2.60.40.10:FF:000107">
    <property type="entry name" value="Myosin, light chain kinase a"/>
    <property type="match status" value="2"/>
</dbReference>
<feature type="domain" description="Ig-like" evidence="19">
    <location>
        <begin position="4831"/>
        <end position="4920"/>
    </location>
</feature>
<dbReference type="GO" id="GO:0031674">
    <property type="term" value="C:I band"/>
    <property type="evidence" value="ECO:0007669"/>
    <property type="project" value="UniProtKB-SubCell"/>
</dbReference>
<keyword evidence="11" id="KW-0514">Muscle protein</keyword>
<feature type="domain" description="Ig-like" evidence="19">
    <location>
        <begin position="3892"/>
        <end position="3980"/>
    </location>
</feature>
<dbReference type="Gene3D" id="3.30.200.20">
    <property type="entry name" value="Phosphorylase Kinase, domain 1"/>
    <property type="match status" value="2"/>
</dbReference>
<dbReference type="InterPro" id="IPR001849">
    <property type="entry name" value="PH_domain"/>
</dbReference>
<evidence type="ECO:0000259" key="16">
    <source>
        <dbReference type="PROSITE" id="PS50003"/>
    </source>
</evidence>
<feature type="domain" description="Ig-like" evidence="19">
    <location>
        <begin position="3789"/>
        <end position="3878"/>
    </location>
</feature>
<dbReference type="FunFam" id="2.60.40.10:FF:000796">
    <property type="entry name" value="Muscle M-line assembly protein unc-89"/>
    <property type="match status" value="1"/>
</dbReference>
<gene>
    <name evidence="21" type="primary">408830</name>
    <name evidence="23" type="synonym">LOC408830</name>
</gene>
<dbReference type="FunFam" id="2.30.29.30:FF:000519">
    <property type="entry name" value="Muscle M-line assembly protein unc-89-like Protein"/>
    <property type="match status" value="1"/>
</dbReference>
<dbReference type="GO" id="GO:0045214">
    <property type="term" value="P:sarcomere organization"/>
    <property type="evidence" value="ECO:0007669"/>
    <property type="project" value="UniProtKB-ARBA"/>
</dbReference>
<keyword evidence="13" id="KW-0393">Immunoglobulin domain</keyword>
<reference evidence="23" key="2">
    <citation type="submission" date="2025-04" db="UniProtKB">
        <authorList>
            <consortium name="RefSeq"/>
        </authorList>
    </citation>
    <scope>IDENTIFICATION</scope>
    <source>
        <strain evidence="23">DH4</strain>
        <tissue evidence="23">Whole body</tissue>
    </source>
</reference>
<evidence type="ECO:0000256" key="13">
    <source>
        <dbReference type="ARBA" id="ARBA00023319"/>
    </source>
</evidence>
<evidence type="ECO:0000259" key="18">
    <source>
        <dbReference type="PROSITE" id="PS50011"/>
    </source>
</evidence>
<proteinExistence type="inferred from homology"/>
<dbReference type="Pfam" id="PF00069">
    <property type="entry name" value="Pkinase"/>
    <property type="match status" value="2"/>
</dbReference>
<accession>A0A8B7KJ75</accession>
<feature type="domain" description="Fibronectin type-III" evidence="20">
    <location>
        <begin position="4927"/>
        <end position="5021"/>
    </location>
</feature>
<evidence type="ECO:0000256" key="14">
    <source>
        <dbReference type="ARBA" id="ARBA00037833"/>
    </source>
</evidence>
<dbReference type="GO" id="GO:0060298">
    <property type="term" value="P:positive regulation of sarcomere organization"/>
    <property type="evidence" value="ECO:0007669"/>
    <property type="project" value="UniProtKB-ARBA"/>
</dbReference>
<dbReference type="Gene3D" id="2.30.29.30">
    <property type="entry name" value="Pleckstrin-homology domain (PH domain)/Phosphotyrosine-binding domain (PTB)"/>
    <property type="match status" value="1"/>
</dbReference>
<organism evidence="21">
    <name type="scientific">Apis mellifera</name>
    <name type="common">Honeybee</name>
    <dbReference type="NCBI Taxonomy" id="7460"/>
    <lineage>
        <taxon>Eukaryota</taxon>
        <taxon>Metazoa</taxon>
        <taxon>Ecdysozoa</taxon>
        <taxon>Arthropoda</taxon>
        <taxon>Hexapoda</taxon>
        <taxon>Insecta</taxon>
        <taxon>Pterygota</taxon>
        <taxon>Neoptera</taxon>
        <taxon>Endopterygota</taxon>
        <taxon>Hymenoptera</taxon>
        <taxon>Apocrita</taxon>
        <taxon>Aculeata</taxon>
        <taxon>Apoidea</taxon>
        <taxon>Anthophila</taxon>
        <taxon>Apidae</taxon>
        <taxon>Apis</taxon>
    </lineage>
</organism>
<dbReference type="FunFam" id="2.60.40.10:FF:000940">
    <property type="entry name" value="Muscle M-line assembly protein unc-89"/>
    <property type="match status" value="1"/>
</dbReference>
<feature type="domain" description="Ig-like" evidence="19">
    <location>
        <begin position="2814"/>
        <end position="2905"/>
    </location>
</feature>
<evidence type="ECO:0000259" key="20">
    <source>
        <dbReference type="PROSITE" id="PS50853"/>
    </source>
</evidence>
<dbReference type="InterPro" id="IPR000219">
    <property type="entry name" value="DH_dom"/>
</dbReference>
<evidence type="ECO:0000256" key="6">
    <source>
        <dbReference type="ARBA" id="ARBA00022737"/>
    </source>
</evidence>
<dbReference type="GO" id="GO:0008104">
    <property type="term" value="P:intracellular protein localization"/>
    <property type="evidence" value="ECO:0007669"/>
    <property type="project" value="UniProtKB-ARBA"/>
</dbReference>
<keyword evidence="7" id="KW-0547">Nucleotide-binding</keyword>
<dbReference type="Gene3D" id="2.60.40.10">
    <property type="entry name" value="Immunoglobulins"/>
    <property type="match status" value="23"/>
</dbReference>
<dbReference type="InterPro" id="IPR013783">
    <property type="entry name" value="Ig-like_fold"/>
</dbReference>
<dbReference type="SUPFAM" id="SSF56112">
    <property type="entry name" value="Protein kinase-like (PK-like)"/>
    <property type="match status" value="2"/>
</dbReference>
<evidence type="ECO:0000256" key="12">
    <source>
        <dbReference type="ARBA" id="ARBA00023242"/>
    </source>
</evidence>
<dbReference type="FunFam" id="2.60.40.10:FF:000873">
    <property type="entry name" value="Muscle M-line assembly protein unc-89"/>
    <property type="match status" value="1"/>
</dbReference>
<feature type="region of interest" description="Disordered" evidence="15">
    <location>
        <begin position="1983"/>
        <end position="2066"/>
    </location>
</feature>
<dbReference type="FunFam" id="1.20.900.10:FF:000033">
    <property type="entry name" value="Muscle M-line assembly protein unc-89-like Protein"/>
    <property type="match status" value="1"/>
</dbReference>
<evidence type="ECO:0000259" key="19">
    <source>
        <dbReference type="PROSITE" id="PS50835"/>
    </source>
</evidence>
<dbReference type="OrthoDB" id="2570713at2759"/>
<feature type="domain" description="Ig-like" evidence="19">
    <location>
        <begin position="2531"/>
        <end position="2615"/>
    </location>
</feature>
<feature type="domain" description="Ig-like" evidence="19">
    <location>
        <begin position="4242"/>
        <end position="4325"/>
    </location>
</feature>
<dbReference type="FunFam" id="2.60.40.10:FF:000345">
    <property type="entry name" value="Muscle M-line assembly protein unc-89"/>
    <property type="match status" value="4"/>
</dbReference>
<dbReference type="SUPFAM" id="SSF49265">
    <property type="entry name" value="Fibronectin type III"/>
    <property type="match status" value="1"/>
</dbReference>
<dbReference type="Pfam" id="PF22697">
    <property type="entry name" value="SOS1_NGEF_PH"/>
    <property type="match status" value="1"/>
</dbReference>
<dbReference type="Pfam" id="PF00041">
    <property type="entry name" value="fn3"/>
    <property type="match status" value="2"/>
</dbReference>
<protein>
    <submittedName>
        <fullName evidence="23">Obscurin isoform X5</fullName>
    </submittedName>
</protein>
<feature type="domain" description="Protein kinase" evidence="18">
    <location>
        <begin position="4362"/>
        <end position="4614"/>
    </location>
</feature>
<dbReference type="FunFam" id="2.60.40.10:FF:000032">
    <property type="entry name" value="palladin isoform X1"/>
    <property type="match status" value="2"/>
</dbReference>
<dbReference type="GO" id="GO:0031430">
    <property type="term" value="C:M band"/>
    <property type="evidence" value="ECO:0007669"/>
    <property type="project" value="UniProtKB-SubCell"/>
</dbReference>
<dbReference type="SUPFAM" id="SSF50729">
    <property type="entry name" value="PH domain-like"/>
    <property type="match status" value="1"/>
</dbReference>
<evidence type="ECO:0000256" key="7">
    <source>
        <dbReference type="ARBA" id="ARBA00022741"/>
    </source>
</evidence>
<dbReference type="InterPro" id="IPR055251">
    <property type="entry name" value="SOS1_NGEF_PH"/>
</dbReference>
<dbReference type="Gene3D" id="1.10.510.10">
    <property type="entry name" value="Transferase(Phosphotransferase) domain 1"/>
    <property type="match status" value="2"/>
</dbReference>
<evidence type="ECO:0000256" key="3">
    <source>
        <dbReference type="ARBA" id="ARBA00006692"/>
    </source>
</evidence>
<dbReference type="SMART" id="SM00408">
    <property type="entry name" value="IGc2"/>
    <property type="match status" value="21"/>
</dbReference>
<dbReference type="SMART" id="SM00060">
    <property type="entry name" value="FN3"/>
    <property type="match status" value="2"/>
</dbReference>
<dbReference type="GO" id="GO:0005634">
    <property type="term" value="C:nucleus"/>
    <property type="evidence" value="ECO:0007669"/>
    <property type="project" value="UniProtKB-SubCell"/>
</dbReference>
<dbReference type="CDD" id="cd00063">
    <property type="entry name" value="FN3"/>
    <property type="match status" value="2"/>
</dbReference>
<evidence type="ECO:0000256" key="4">
    <source>
        <dbReference type="ARBA" id="ARBA00022443"/>
    </source>
</evidence>
<dbReference type="FunFam" id="2.60.40.10:FF:001036">
    <property type="entry name" value="Muscle M-line assembly protein unc-89"/>
    <property type="match status" value="1"/>
</dbReference>
<dbReference type="CDD" id="cd00096">
    <property type="entry name" value="Ig"/>
    <property type="match status" value="1"/>
</dbReference>
<dbReference type="FunFam" id="2.60.40.10:FF:000802">
    <property type="entry name" value="Muscle M-line assembly protein unc-89"/>
    <property type="match status" value="1"/>
</dbReference>
<dbReference type="InterPro" id="IPR000719">
    <property type="entry name" value="Prot_kinase_dom"/>
</dbReference>
<keyword evidence="5" id="KW-0963">Cytoplasm</keyword>
<dbReference type="InterPro" id="IPR003599">
    <property type="entry name" value="Ig_sub"/>
</dbReference>
<keyword evidence="12" id="KW-0539">Nucleus</keyword>
<reference evidence="21" key="1">
    <citation type="submission" date="2021-01" db="UniProtKB">
        <authorList>
            <consortium name="EnsemblMetazoa"/>
        </authorList>
    </citation>
    <scope>IDENTIFICATION</scope>
    <source>
        <strain evidence="21">DH4</strain>
    </source>
</reference>
<dbReference type="PROSITE" id="PS50003">
    <property type="entry name" value="PH_DOMAIN"/>
    <property type="match status" value="1"/>
</dbReference>
<dbReference type="InterPro" id="IPR036116">
    <property type="entry name" value="FN3_sf"/>
</dbReference>
<comment type="subcellular location">
    <subcellularLocation>
        <location evidence="2">Cytoplasm</location>
        <location evidence="2">Myofibril</location>
        <location evidence="2">Sarcomere</location>
        <location evidence="2">I band</location>
    </subcellularLocation>
    <subcellularLocation>
        <location evidence="14">Cytoplasm</location>
        <location evidence="14">Myofibril</location>
        <location evidence="14">Sarcomere</location>
        <location evidence="14">M line</location>
    </subcellularLocation>
    <subcellularLocation>
        <location evidence="1">Nucleus</location>
    </subcellularLocation>
</comment>
<feature type="compositionally biased region" description="Basic and acidic residues" evidence="15">
    <location>
        <begin position="2026"/>
        <end position="2058"/>
    </location>
</feature>
<evidence type="ECO:0000256" key="8">
    <source>
        <dbReference type="ARBA" id="ARBA00022840"/>
    </source>
</evidence>
<dbReference type="PROSITE" id="PS50010">
    <property type="entry name" value="DH_2"/>
    <property type="match status" value="1"/>
</dbReference>
<feature type="domain" description="Protein kinase" evidence="18">
    <location>
        <begin position="5075"/>
        <end position="5329"/>
    </location>
</feature>
<dbReference type="RefSeq" id="XP_016767639.1">
    <property type="nucleotide sequence ID" value="XM_016912150.2"/>
</dbReference>
<keyword evidence="10" id="KW-1015">Disulfide bond</keyword>
<dbReference type="GO" id="GO:0003779">
    <property type="term" value="F:actin binding"/>
    <property type="evidence" value="ECO:0007669"/>
    <property type="project" value="UniProtKB-ARBA"/>
</dbReference>
<dbReference type="InterPro" id="IPR007110">
    <property type="entry name" value="Ig-like_dom"/>
</dbReference>
<accession>A0A7M7IHF1</accession>
<keyword evidence="8" id="KW-0067">ATP-binding</keyword>
<feature type="domain" description="Ig-like" evidence="19">
    <location>
        <begin position="3492"/>
        <end position="3581"/>
    </location>
</feature>
<evidence type="ECO:0000256" key="1">
    <source>
        <dbReference type="ARBA" id="ARBA00004123"/>
    </source>
</evidence>
<evidence type="ECO:0000256" key="15">
    <source>
        <dbReference type="SAM" id="MobiDB-lite"/>
    </source>
</evidence>
<dbReference type="PANTHER" id="PTHR47633">
    <property type="entry name" value="IMMUNOGLOBULIN"/>
    <property type="match status" value="1"/>
</dbReference>
<dbReference type="SMART" id="SM00409">
    <property type="entry name" value="IG"/>
    <property type="match status" value="21"/>
</dbReference>
<feature type="domain" description="Ig-like" evidence="19">
    <location>
        <begin position="2719"/>
        <end position="2809"/>
    </location>
</feature>
<sequence length="5396" mass="608443">MSFCRITGRSRGLPKPNYFPLLPPISPADAKRFCRITGKSYGLPTHHYIPVLLGVHAHDKSRCRITNASGLGPHHYTAGYVLGEKKRHVVLKDYRYVFPVLEGEGEQQRALRDLLNTKHPPHDEEQSKFVYTVEERRCSLVFPSRLEAAVRDGDVRDVMVSRDRDTVLFRLKQGKNVSVDFKDLKDFENLYDGLGPSQEVVKERERSEAEARKTRGKRKRQGGLSHARKIFEEKERAAEEEEEEEEMRRAAKQLKLRTVREETREETWRHVDLEQARSRACDFISVASPLNGAERSLPETLDWNTFRDESEPLVRPIVDKLPDPVQVKPRVVACGAAASCTSPVSDGTAGFEAISIVKPLAPLRVEADAALQSAIRDMPADHLAEVAEVSAKLAKAGQRALERLPRAEEIPEVVERLGTGKVATMHKIKGLKLDVKSAQRFVAGQTVETANGPVFVPGQTLQTPRGPAFVPGLTVNTPEGPILVPGQILNSKEADGTETAVFVAGQTLATELGHRFVQGQTFHTSEGVRFVQGQTVLTEDGPKFVAGQVAEDGSFVPGQTIHTPDGARFVPGQTITDHRGEQVFVPGQSVKSGETWDFVPGQTIETSTGEARFVPGQTIPTCQGPQFVPGQYVTSDSGESYFMPGVIRETEEGNKSVFVPGMTLDTPKGQKFVEGQVVRTPVGEKFLPGRTRITENGIEFAAATTFDEVVFYDAGPTGMPIDPRTVNVPIQQQSEIFGHMVQTERGVEFYPESGTRRLPEGRRIVPGQLVRGGKDGPRFVPGVMTDEGFLPGQTVMTETGEQFVPGQVIDTRAGPKFVPGQMVETRTGAKFVPGQTVETGDGPRFVPGQIVETKAGPTFIPGQVISTDDEGSRFVPGQVVDTPEGPRFVPGRVVESGEQGVTFVPGQIVQTEEGPRFVAPDLTDTPEGEVEFSVQGFEVTPEELRLLRPRYLNYNADVQHQGESSIDARMLRQLSEAGLSVGRKAIADLPSVDVDVDPKAVALEQALVMAEKLGLHGVTAVKMAQIVSTVAQLARNIVVQQEQRLEEDRVESRLANGGEYSSGNNDDNKERDGERDDEEWLKDTVRVALASAILAIVNQPEENGNDAKRKDLVYSSIGEAFNVLLRQRSTNSIEASVEEILRILLVPQNRSDLCRSALLDLIDNRNNNKVDILRSTLISQPLREDVVLDRLSMVLEEEYGKDLIGPAFRTVSRNDPELVSRVLRKVSEEVSTIVTEREAAESVHKAIVHAVRETSEIHVQELLNDNKGGNVREMLLQAVGLARALGMSSIASSLLAVISDEKSTRALASDRVTLDVLKRLTVMRKLAEERPPFMNALTQLCSDPELARTDPRLRTLVRESAALMIVPEEGPLQSSADVPSVLLRSDNSLAMEEFLLRRNHKPSAIFMILKQGLQAVVPREASRSVLTGEVAYTVLDEDGIHHFEPLHVFSALQLARPTAHRFSMYCCPVAREEEVDAEMSTFTGTISLASSLDGFPTYAKQDCNGVVLSRSDRSFGYSGSRENTPSLRRLTNFQDHSCERKSLDNYIVVKDYKNETDGFSVSIGDIVEALEYADPAKKIKLDPDLEIGDVGEVLDNSAAWHKLSVRPRRKHADPRSRNVSRSPSDTNFQRVYVRTVDSREGWLPMSILMQTALSEESALGHRPEDSQYRREAVVKELVETEEEFGRDLQQVVERYLKPLDNPDVPRAVRDNKDIIFTNLKQIADFHNTSFGRVLIEGVKYYADQPRMLGKTFLRLERDFDKHVAYCRDEPAAQEFLQMNDVVREYFEELSQTLRDDKSLSEHLKLPIQRINDYQLLLKELVKYSTRLGENCDDLQKALELMLGIPHRATDNKFISNIEGYKGNIHKLGRLLTHEWYTVIDKDGKSKERYLFLFKARILVCKVRRISEDRSVFVLKDIIRLPEVEVKDHPGDIRSFELHNPASPAYPITLIAHKDPVKAYWLREIRQYASDVVALAEHAADDLQLTEVPETREERANPQKVTSNPGNPGKENPGAEKARGNPGPNPGEKEAAEKRKDNPGHNPDSKQAKVEEEGADMSRRYSASRFSSSSKVVEEYSSVSSSQIGTSTYVESSSSAVKMEASSYQAGNSIETRTSMAKIEGGGGIGKPVFVKTLEGSSVEPIPENNVELIHAVAGEMAVFECTLLYTDSTTRVQWLKDNKPLEDRLADRLTASATGKTFRLTLQNVLESDSGIYIARAMNSEGQSTCTAQLIVQQLTPEEKKARAEANAPIFLVRLKDTELMENTYLRFMVKVKGDPNPEMKFYKDNVLIDSNHPRVKIVTEQGDKGFYELILEDVQKQDAGKYSCTAKNKFGETSCEASVTVSDEKMLYLPEDFLEPGMEPRFTWLRDGKPFDPEERFKVLFKDNEDTLALVFQHVKPEDAGLYTCVAQTSTGNISCSAELTVQGAVNQLLKDPERPKLCSEAKHSEVSAGGSAMLELQIRGYPKPDIKWTKDGQEIVAGGKYKYLWEDEESMSLVIKNVTAKDAGVYTIRAKNELGEDTTQIELIVKSAPKITRRQTDTTCIVDETLTMTVEIEATPAPEVKWYKDGQEIKENNRITIEREGNETYKLTIKNARLDDTGSYSIVARNEVNQTTEIWKLKVLSPPRIRKGLGEPVIIDQGANLVLTVEVDSVMPPSIKWYRDGEPVVEDNRIKMTKEGNRFVLRIVNTVSEDAGFYKAEITSDHGVVTDQTRIRVKGIPRFKTKMYDVTVNEGTKDIEFKVEIDGCPQPSIHWYIDDVEITEKRKEFVRKEEEESCTLIISEAKTELKGRYTCKLKNEFGEVKSSSTLIVNSRPRLLKKLADQRIKEGDTLKLIFEVAGTPDPQVKWYKDGQEVSADARIKITRDSKRQENYDLTVTLVKGSDAGIYEVRAENELGFVTSKSKVLIMTKTEESVEEKMEMTKETIEKISIDEEETNLQKIEEKEIETKKEYAEESGGAEGRVRLEKQNVQVTRGQGDTITISVASTTTHEAILTAPPHIIKSTLADKTVYETQTIVFEVEATSLPRADAKWFKDGKPLRSGERVRIESSGERFRMELSKIIIEDEGVYTCSFSNKLGEDMTEGYLTVQTVDELRRPKFIETLQDVDVANGKSGMFKAMFTADPVPDITWYFKGDEIHSEDSRLKITVDNKPGSDKLTETTVTLSVPKCSKDDTGEYTLKLKNKYGEAESNAFLNLLLCPEIQELNDVTTNVGESLAWQAIIKGNPKPDITWSKDGKVLEKGERYDFEEDKRNNKFTLVIKEVEIDDKGAYQVTAKNYLGEASAQAILTPYSETPIFSEILPKKPVECKDRSDVEFKVRCSGIPRPNLKWLRCNEEIREDDRYKIVIQEDGNNVESVCSITTFCPSDVGKITCRASNIYGSAQTSCDLLVQLITPSFVNLLPKSTEVDEGGCLELKAKIDGSPMPEISWYKDGEKIVPDEHTRIEILPDGTTKLIIDCVQPLDCGAYKLVINNSTGEQSSLCAVAIKPERRKPSFSKSLEDVKIVVGEPLKLEAQVVAFPNPEVQWFKNGIPLRQTKEMYFINEPIGIIGLRIDSCRPEDAGTYSMTVSNSLGETTGTAKVEIEEKERRPEFVVNLQPLSVMEGFPAKMEVKVLGKPTPRLQWFKNGEEIVPDGKRVKAVSMADGSQALIIEKATPEDAGEYQVIAGNTEGTSSCKGTISVVGKLQSDVSEQKPGFVNPMRDVYVEEGQPLNLSVSFVGNPIPDVNWSKDGAPLQPSDRFTITCDGKKTELEINPCEGKDAGVYECRISNPLGEDSTRSTANVRKIFQPPSFIHAFKDLQQLPTFDAKFLARVSGVPRPDITWYVNEKPIVQDDDKYKIKRDGDACCLYVKDCTYDDSGVYKCRAVNKGGEAECAANLTIVDEIGKIQKFEPPSFLKRIGDCEMYKGMPAKFTACVTGIPEPDFEWFHNGDKMWQTDRIRMDQEGSLLRLTINNVDELDAGKYTLKISNPHGEDSCTADLIYETLEPRAKKSLGDQYADFDKYRKSGIPLPLADRPIISRMMDRHLTLSWKPSIPIGSRIPVTYQIEMCELPDGDWFTARTGIRSCVCDIRNLEPFRDYKFRIRVENKYGISDPSPYAQTYRAKLEPDPPKFFPYLPPGIDFRPETSPYFPKDFDIERPPHDNYAQAPRFLRQEHDTQYGVKNHNCNLFWFVYGYPKPKMTYYFNDQPIESGGRYDQSYTRNGQATLFINRMLERDEGLYEAVASNEHGEARQRVCLRIAEYPTFIHRPEETIVMIRRIGQLTARVTGVPYPEIKWYKDWKPLTTSSRIRIEFKEPDTSLLIISDTMVKDEGLYSVSARNVAGSISCSVMLHVEENEHEYGYRTYRRKLEVKPCRDKPLNELYDLGDELGRGTQGVTYHAVERSTGKNYAAKVMHGKGELKPYMHNEIEVMNNLNHRKLLRLHDAYETDTSVTLVIELAAGGELVDTLTKQAYYTEAEIAGYIRQLLWGLEYMHSNQYAHLGLTLGDLLISHTGGDDLKICDFGLARRISHAKMMTLLYGMPEYVAPEVTNNEGVSFSADMWSVGIITYILLSGISPFRGNNDKETLMKIREGKWEFDDRWKNISEDGKDFIRSLLMYNVERRMDVTAALAHPWLTYADKSPLNFYKIPSENLKNYYKLYRDWYNNASCRTWFRRRKLNTAFEHPSKMVYPPGHRYTPEPEDRPYSPLKKPAAKPWENQINEREPIDTEIGIIRSESHYQNGPDTYLLQLRDTDFPVRLREYMKVACNRSPGFSRTITEENFDWRTPIIRERRRFTDIMDEEIDDERRARINRYGSPDNFTLRRLKHELGTRLDSYAEAEAMLESKKEGHLPFFREKPQIKPIEEGKPAQLACLAVGSPKPLIQWYKNDMMVQETNRIKITEDQDGRSILSFNPTKEHDVGSYKVVARNSLGQTVVRTRIVEAFVPSGPDSPELVDVSDTEILVRWKQPKHDGNSPVLCYNLQYKEGDSIDWIDIASNIDHEFYLIRNLKADTTYNFRLAARNRIGWSEKGIPSKLIKTRLPGCPKVQITQAMKHLQELTESGQEIVLDEDKPHMDYSVEEHPIEWSTDTNFSSKYSFISEIYRGQFSVVAKGVDKGTDRIIVAKILELKTETEKQVNREFEALRSLRHERIAMLEAAYKAQGSPIAVFILEKLQGADILTYFSSRHEYTENCVAVAITQILDGLQYLHWRGYSHLDIQPDNIVMSNVRSVQVKLVDMGSARLVSKLGTLVPKAGHPEYRAPEVYNEEPAHPQTDIWMVGVLMYILLSGISPFRGKDPDETRQNILFVRYRFEYLYKELSQEATRFLMLVFKRAPSKRPLVEECHEHRWLQPSDFMIKKRERAVFLGNRLKEYNEQYHEEKSNIASQNQSLASESLLGSSQKLIRSNSIQEELLTTF</sequence>
<dbReference type="PROSITE" id="PS50853">
    <property type="entry name" value="FN3"/>
    <property type="match status" value="2"/>
</dbReference>
<feature type="domain" description="Ig-like" evidence="19">
    <location>
        <begin position="2142"/>
        <end position="2231"/>
    </location>
</feature>
<keyword evidence="22" id="KW-1185">Reference proteome</keyword>
<dbReference type="GO" id="GO:0040017">
    <property type="term" value="P:positive regulation of locomotion"/>
    <property type="evidence" value="ECO:0007669"/>
    <property type="project" value="UniProtKB-ARBA"/>
</dbReference>
<dbReference type="FunFam" id="2.60.40.10:FF:000519">
    <property type="entry name" value="Muscle M-line assembly protein unc-89"/>
    <property type="match status" value="1"/>
</dbReference>
<feature type="domain" description="Ig-like" evidence="19">
    <location>
        <begin position="2997"/>
        <end position="3086"/>
    </location>
</feature>
<feature type="domain" description="Ig-like" evidence="19">
    <location>
        <begin position="3294"/>
        <end position="3390"/>
    </location>
</feature>
<feature type="domain" description="DH" evidence="17">
    <location>
        <begin position="1669"/>
        <end position="1851"/>
    </location>
</feature>